<sequence length="149" mass="16689">MNLVYVVLVIGSCAVCFGNARPADIRAWDADSEDLQEKRGNVDFLSNDIKARCAPGLWCINGKRETPVQNPVTPKQKPVRPAQKRKAREFRCKPGLHCQKRSGILGEETEDPIRRFPSSVRGQMADCVKYSFLCRGKAWSKLKVALNGE</sequence>
<name>A0A6S7KRA2_PARCT</name>
<reference evidence="1" key="1">
    <citation type="submission" date="2020-04" db="EMBL/GenBank/DDBJ databases">
        <authorList>
            <person name="Alioto T."/>
            <person name="Alioto T."/>
            <person name="Gomez Garrido J."/>
        </authorList>
    </citation>
    <scope>NUCLEOTIDE SEQUENCE</scope>
    <source>
        <strain evidence="1">A484AB</strain>
    </source>
</reference>
<dbReference type="Proteomes" id="UP001152795">
    <property type="component" value="Unassembled WGS sequence"/>
</dbReference>
<evidence type="ECO:0000313" key="2">
    <source>
        <dbReference type="Proteomes" id="UP001152795"/>
    </source>
</evidence>
<comment type="caution">
    <text evidence="1">The sequence shown here is derived from an EMBL/GenBank/DDBJ whole genome shotgun (WGS) entry which is preliminary data.</text>
</comment>
<dbReference type="AlphaFoldDB" id="A0A6S7KRA2"/>
<dbReference type="EMBL" id="CACRXK020035947">
    <property type="protein sequence ID" value="CAB4044720.1"/>
    <property type="molecule type" value="Genomic_DNA"/>
</dbReference>
<keyword evidence="2" id="KW-1185">Reference proteome</keyword>
<evidence type="ECO:0000313" key="1">
    <source>
        <dbReference type="EMBL" id="CAB4044720.1"/>
    </source>
</evidence>
<proteinExistence type="predicted"/>
<protein>
    <submittedName>
        <fullName evidence="1">Uncharacterized protein</fullName>
    </submittedName>
</protein>
<gene>
    <name evidence="1" type="ORF">PACLA_8A055715</name>
</gene>
<accession>A0A6S7KRA2</accession>
<organism evidence="1 2">
    <name type="scientific">Paramuricea clavata</name>
    <name type="common">Red gorgonian</name>
    <name type="synonym">Violescent sea-whip</name>
    <dbReference type="NCBI Taxonomy" id="317549"/>
    <lineage>
        <taxon>Eukaryota</taxon>
        <taxon>Metazoa</taxon>
        <taxon>Cnidaria</taxon>
        <taxon>Anthozoa</taxon>
        <taxon>Octocorallia</taxon>
        <taxon>Malacalcyonacea</taxon>
        <taxon>Plexauridae</taxon>
        <taxon>Paramuricea</taxon>
    </lineage>
</organism>